<dbReference type="EMBL" id="GL890841">
    <property type="protein sequence ID" value="EGJ33696.1"/>
    <property type="molecule type" value="Genomic_DNA"/>
</dbReference>
<proteinExistence type="predicted"/>
<evidence type="ECO:0000313" key="1">
    <source>
        <dbReference type="EMBL" id="EGJ33696.1"/>
    </source>
</evidence>
<evidence type="ECO:0000313" key="2">
    <source>
        <dbReference type="Proteomes" id="UP000003959"/>
    </source>
</evidence>
<accession>F4XNS5</accession>
<dbReference type="Proteomes" id="UP000003959">
    <property type="component" value="Unassembled WGS sequence"/>
</dbReference>
<dbReference type="HOGENOM" id="CLU_3409683_0_0_3"/>
<name>F4XNS5_9CYAN</name>
<dbReference type="AlphaFoldDB" id="F4XNS5"/>
<keyword evidence="2" id="KW-1185">Reference proteome</keyword>
<reference evidence="2" key="1">
    <citation type="journal article" date="2011" name="Proc. Natl. Acad. Sci. U.S.A.">
        <title>Genomic insights into the physiology and ecology of the marine filamentous cyanobacterium Lyngbya majuscula.</title>
        <authorList>
            <person name="Jones A.C."/>
            <person name="Monroe E.A."/>
            <person name="Podell S."/>
            <person name="Hess W.R."/>
            <person name="Klages S."/>
            <person name="Esquenazi E."/>
            <person name="Niessen S."/>
            <person name="Hoover H."/>
            <person name="Rothmann M."/>
            <person name="Lasken R.S."/>
            <person name="Yates J.R.III."/>
            <person name="Reinhardt R."/>
            <person name="Kube M."/>
            <person name="Burkart M.D."/>
            <person name="Allen E.E."/>
            <person name="Dorrestein P.C."/>
            <person name="Gerwick W.H."/>
            <person name="Gerwick L."/>
        </authorList>
    </citation>
    <scope>NUCLEOTIDE SEQUENCE [LARGE SCALE GENOMIC DNA]</scope>
    <source>
        <strain evidence="2">3L</strain>
    </source>
</reference>
<gene>
    <name evidence="1" type="ORF">LYNGBM3L_25770</name>
</gene>
<protein>
    <submittedName>
        <fullName evidence="1">Uncharacterized protein</fullName>
    </submittedName>
</protein>
<organism evidence="1 2">
    <name type="scientific">Moorena producens 3L</name>
    <dbReference type="NCBI Taxonomy" id="489825"/>
    <lineage>
        <taxon>Bacteria</taxon>
        <taxon>Bacillati</taxon>
        <taxon>Cyanobacteriota</taxon>
        <taxon>Cyanophyceae</taxon>
        <taxon>Coleofasciculales</taxon>
        <taxon>Coleofasciculaceae</taxon>
        <taxon>Moorena</taxon>
    </lineage>
</organism>
<sequence>MATGPTAEIDGQGELETVVAVHNKLKKTV</sequence>